<dbReference type="AlphaFoldDB" id="A0A2N1PRL2"/>
<sequence length="175" mass="19223">MEESKFMRKLNRGVSTLEIMIAIVILAVAFVPLYDVLMSSRSDTVRTEAVDIMNKIASGTMEELLNRNYSDFYNAATSKTSLPSDIPVQDAWRQTSLAQLDDLRNDPDSTVIEPEVQVICSLGFDPADPAGAANPDRNFVVIKVTAQWKEKRGGDASVKEIGLITVKGNPSPFVD</sequence>
<dbReference type="Proteomes" id="UP000233256">
    <property type="component" value="Unassembled WGS sequence"/>
</dbReference>
<comment type="caution">
    <text evidence="2">The sequence shown here is derived from an EMBL/GenBank/DDBJ whole genome shotgun (WGS) entry which is preliminary data.</text>
</comment>
<protein>
    <submittedName>
        <fullName evidence="2">Uncharacterized protein</fullName>
    </submittedName>
</protein>
<organism evidence="2 3">
    <name type="scientific">Candidatus Wallbacteria bacterium HGW-Wallbacteria-1</name>
    <dbReference type="NCBI Taxonomy" id="2013854"/>
    <lineage>
        <taxon>Bacteria</taxon>
        <taxon>Candidatus Walliibacteriota</taxon>
    </lineage>
</organism>
<reference evidence="2 3" key="1">
    <citation type="journal article" date="2017" name="ISME J.">
        <title>Potential for microbial H2 and metal transformations associated with novel bacteria and archaea in deep terrestrial subsurface sediments.</title>
        <authorList>
            <person name="Hernsdorf A.W."/>
            <person name="Amano Y."/>
            <person name="Miyakawa K."/>
            <person name="Ise K."/>
            <person name="Suzuki Y."/>
            <person name="Anantharaman K."/>
            <person name="Probst A."/>
            <person name="Burstein D."/>
            <person name="Thomas B.C."/>
            <person name="Banfield J.F."/>
        </authorList>
    </citation>
    <scope>NUCLEOTIDE SEQUENCE [LARGE SCALE GENOMIC DNA]</scope>
    <source>
        <strain evidence="2">HGW-Wallbacteria-1</strain>
    </source>
</reference>
<gene>
    <name evidence="2" type="ORF">CVV64_04175</name>
</gene>
<accession>A0A2N1PRL2</accession>
<keyword evidence="1" id="KW-0472">Membrane</keyword>
<dbReference type="EMBL" id="PGXC01000003">
    <property type="protein sequence ID" value="PKK90974.1"/>
    <property type="molecule type" value="Genomic_DNA"/>
</dbReference>
<feature type="transmembrane region" description="Helical" evidence="1">
    <location>
        <begin position="12"/>
        <end position="34"/>
    </location>
</feature>
<evidence type="ECO:0000313" key="2">
    <source>
        <dbReference type="EMBL" id="PKK90974.1"/>
    </source>
</evidence>
<proteinExistence type="predicted"/>
<keyword evidence="1" id="KW-0812">Transmembrane</keyword>
<evidence type="ECO:0000313" key="3">
    <source>
        <dbReference type="Proteomes" id="UP000233256"/>
    </source>
</evidence>
<evidence type="ECO:0000256" key="1">
    <source>
        <dbReference type="SAM" id="Phobius"/>
    </source>
</evidence>
<name>A0A2N1PRL2_9BACT</name>
<keyword evidence="1" id="KW-1133">Transmembrane helix</keyword>